<keyword evidence="1" id="KW-0472">Membrane</keyword>
<dbReference type="AlphaFoldDB" id="A0A6J6MXK1"/>
<sequence length="276" mass="28936">MLTATLLALTAAVLHAAWNLAVKQTVHERFVALWAQFIFGGLFAVVGLVVAGGMTAQGWIWAVLSGCVHLPYLILLARAYGHGDFSQVYPIARGGGAFLSAIGGIVLLNDPAKAWTIAAIAIIAVGLGLLAGTWRGPAVLTAIGVATTICAYTLFDSKGSRSTDKVGYAFASGMMTATTASIYGIATHRVARLRAALRADWKRFALAGFASLLTYTLVLIAVRYASVGYVTALRESSVVLAALIGWRMLGEGDVRRRVTASGVVLSGLVLLVTLGR</sequence>
<dbReference type="InterPro" id="IPR000620">
    <property type="entry name" value="EamA_dom"/>
</dbReference>
<feature type="transmembrane region" description="Helical" evidence="1">
    <location>
        <begin position="204"/>
        <end position="222"/>
    </location>
</feature>
<evidence type="ECO:0000259" key="2">
    <source>
        <dbReference type="Pfam" id="PF00892"/>
    </source>
</evidence>
<gene>
    <name evidence="3" type="ORF">UFOPK2366_00077</name>
</gene>
<feature type="transmembrane region" description="Helical" evidence="1">
    <location>
        <begin position="58"/>
        <end position="81"/>
    </location>
</feature>
<evidence type="ECO:0000256" key="1">
    <source>
        <dbReference type="SAM" id="Phobius"/>
    </source>
</evidence>
<dbReference type="InterPro" id="IPR037185">
    <property type="entry name" value="EmrE-like"/>
</dbReference>
<organism evidence="3">
    <name type="scientific">freshwater metagenome</name>
    <dbReference type="NCBI Taxonomy" id="449393"/>
    <lineage>
        <taxon>unclassified sequences</taxon>
        <taxon>metagenomes</taxon>
        <taxon>ecological metagenomes</taxon>
    </lineage>
</organism>
<feature type="transmembrane region" description="Helical" evidence="1">
    <location>
        <begin position="258"/>
        <end position="275"/>
    </location>
</feature>
<feature type="domain" description="EamA" evidence="2">
    <location>
        <begin position="138"/>
        <end position="272"/>
    </location>
</feature>
<feature type="transmembrane region" description="Helical" evidence="1">
    <location>
        <begin position="87"/>
        <end position="108"/>
    </location>
</feature>
<dbReference type="Pfam" id="PF00892">
    <property type="entry name" value="EamA"/>
    <property type="match status" value="1"/>
</dbReference>
<dbReference type="SUPFAM" id="SSF103481">
    <property type="entry name" value="Multidrug resistance efflux transporter EmrE"/>
    <property type="match status" value="2"/>
</dbReference>
<protein>
    <submittedName>
        <fullName evidence="3">Unannotated protein</fullName>
    </submittedName>
</protein>
<keyword evidence="1" id="KW-1133">Transmembrane helix</keyword>
<dbReference type="EMBL" id="CAEZXM010000006">
    <property type="protein sequence ID" value="CAB4679091.1"/>
    <property type="molecule type" value="Genomic_DNA"/>
</dbReference>
<feature type="transmembrane region" description="Helical" evidence="1">
    <location>
        <begin position="115"/>
        <end position="132"/>
    </location>
</feature>
<evidence type="ECO:0000313" key="3">
    <source>
        <dbReference type="EMBL" id="CAB4679091.1"/>
    </source>
</evidence>
<keyword evidence="1" id="KW-0812">Transmembrane</keyword>
<proteinExistence type="predicted"/>
<accession>A0A6J6MXK1</accession>
<dbReference type="Gene3D" id="1.10.3730.20">
    <property type="match status" value="1"/>
</dbReference>
<dbReference type="GO" id="GO:0016020">
    <property type="term" value="C:membrane"/>
    <property type="evidence" value="ECO:0007669"/>
    <property type="project" value="InterPro"/>
</dbReference>
<reference evidence="3" key="1">
    <citation type="submission" date="2020-05" db="EMBL/GenBank/DDBJ databases">
        <authorList>
            <person name="Chiriac C."/>
            <person name="Salcher M."/>
            <person name="Ghai R."/>
            <person name="Kavagutti S V."/>
        </authorList>
    </citation>
    <scope>NUCLEOTIDE SEQUENCE</scope>
</reference>
<name>A0A6J6MXK1_9ZZZZ</name>
<feature type="transmembrane region" description="Helical" evidence="1">
    <location>
        <begin position="31"/>
        <end position="51"/>
    </location>
</feature>
<feature type="transmembrane region" description="Helical" evidence="1">
    <location>
        <begin position="138"/>
        <end position="155"/>
    </location>
</feature>